<dbReference type="EnsemblMetazoa" id="RPRC004984-RA">
    <property type="protein sequence ID" value="RPRC004984-PA"/>
    <property type="gene ID" value="RPRC004984"/>
</dbReference>
<dbReference type="InterPro" id="IPR036238">
    <property type="entry name" value="Transglutaminase_C_sf"/>
</dbReference>
<evidence type="ECO:0000313" key="4">
    <source>
        <dbReference type="Proteomes" id="UP000015103"/>
    </source>
</evidence>
<accession>T1HLR0</accession>
<dbReference type="InterPro" id="IPR050779">
    <property type="entry name" value="Transglutaminase"/>
</dbReference>
<evidence type="ECO:0000256" key="1">
    <source>
        <dbReference type="ARBA" id="ARBA00005968"/>
    </source>
</evidence>
<dbReference type="EMBL" id="ACPB03002592">
    <property type="status" value="NOT_ANNOTATED_CDS"/>
    <property type="molecule type" value="Genomic_DNA"/>
</dbReference>
<dbReference type="Pfam" id="PF00927">
    <property type="entry name" value="Transglut_C"/>
    <property type="match status" value="1"/>
</dbReference>
<dbReference type="VEuPathDB" id="VectorBase:RPRC004984"/>
<dbReference type="PANTHER" id="PTHR11590">
    <property type="entry name" value="PROTEIN-GLUTAMINE GAMMA-GLUTAMYLTRANSFERASE"/>
    <property type="match status" value="1"/>
</dbReference>
<proteinExistence type="inferred from homology"/>
<dbReference type="InterPro" id="IPR013783">
    <property type="entry name" value="Ig-like_fold"/>
</dbReference>
<dbReference type="Proteomes" id="UP000015103">
    <property type="component" value="Unassembled WGS sequence"/>
</dbReference>
<feature type="domain" description="Transglutaminase C-terminal" evidence="2">
    <location>
        <begin position="52"/>
        <end position="147"/>
    </location>
</feature>
<dbReference type="GO" id="GO:0003810">
    <property type="term" value="F:protein-glutamine gamma-glutamyltransferase activity"/>
    <property type="evidence" value="ECO:0007669"/>
    <property type="project" value="InterPro"/>
</dbReference>
<dbReference type="EMBL" id="ACPB03002591">
    <property type="status" value="NOT_ANNOTATED_CDS"/>
    <property type="molecule type" value="Genomic_DNA"/>
</dbReference>
<dbReference type="InterPro" id="IPR008958">
    <property type="entry name" value="Transglutaminase_C"/>
</dbReference>
<dbReference type="OMA" id="WRYAIAN"/>
<evidence type="ECO:0000313" key="3">
    <source>
        <dbReference type="EnsemblMetazoa" id="RPRC004984-PA"/>
    </source>
</evidence>
<dbReference type="eggNOG" id="ENOG502QQ46">
    <property type="taxonomic scope" value="Eukaryota"/>
</dbReference>
<comment type="similarity">
    <text evidence="1">Belongs to the transglutaminase superfamily. Transglutaminase family.</text>
</comment>
<organism evidence="3 4">
    <name type="scientific">Rhodnius prolixus</name>
    <name type="common">Triatomid bug</name>
    <dbReference type="NCBI Taxonomy" id="13249"/>
    <lineage>
        <taxon>Eukaryota</taxon>
        <taxon>Metazoa</taxon>
        <taxon>Ecdysozoa</taxon>
        <taxon>Arthropoda</taxon>
        <taxon>Hexapoda</taxon>
        <taxon>Insecta</taxon>
        <taxon>Pterygota</taxon>
        <taxon>Neoptera</taxon>
        <taxon>Paraneoptera</taxon>
        <taxon>Hemiptera</taxon>
        <taxon>Heteroptera</taxon>
        <taxon>Panheteroptera</taxon>
        <taxon>Cimicomorpha</taxon>
        <taxon>Reduviidae</taxon>
        <taxon>Triatominae</taxon>
        <taxon>Rhodnius</taxon>
    </lineage>
</organism>
<keyword evidence="4" id="KW-1185">Reference proteome</keyword>
<dbReference type="AlphaFoldDB" id="T1HLR0"/>
<sequence length="161" mass="18673">MQKEEKAELILDYEDYAPHLKDEIIYHLYALCKVENTNYEYFAQDDFRITFPSITIELKEEPVTNQILYGSAFFKNPLPEKLRNCVFLIEGPGLIKGLKYKIDDVQPNETAKVNFKMIPRHYGKQTIIAKFNSLNLTDIDGYVIIHVEKGDEIGCNSEPSY</sequence>
<dbReference type="InParanoid" id="T1HLR0"/>
<dbReference type="FunFam" id="2.60.40.10:FF:000090">
    <property type="entry name" value="Protein-glutamine gamma-glutamyltransferase 2"/>
    <property type="match status" value="1"/>
</dbReference>
<dbReference type="HOGENOM" id="CLU_1645836_0_0_1"/>
<evidence type="ECO:0000259" key="2">
    <source>
        <dbReference type="Pfam" id="PF00927"/>
    </source>
</evidence>
<dbReference type="PANTHER" id="PTHR11590:SF69">
    <property type="entry name" value="RE08173P"/>
    <property type="match status" value="1"/>
</dbReference>
<protein>
    <submittedName>
        <fullName evidence="3">Transglut_C domain-containing protein</fullName>
    </submittedName>
</protein>
<name>T1HLR0_RHOPR</name>
<dbReference type="Gene3D" id="2.60.40.10">
    <property type="entry name" value="Immunoglobulins"/>
    <property type="match status" value="2"/>
</dbReference>
<reference evidence="3" key="1">
    <citation type="submission" date="2015-05" db="UniProtKB">
        <authorList>
            <consortium name="EnsemblMetazoa"/>
        </authorList>
    </citation>
    <scope>IDENTIFICATION</scope>
</reference>
<dbReference type="SUPFAM" id="SSF49309">
    <property type="entry name" value="Transglutaminase, two C-terminal domains"/>
    <property type="match status" value="2"/>
</dbReference>